<dbReference type="PANTHER" id="PTHR12599">
    <property type="entry name" value="PTERIN-4-ALPHA-CARBINOLAMINE DEHYDRATASE"/>
    <property type="match status" value="1"/>
</dbReference>
<comment type="catalytic activity">
    <reaction evidence="1">
        <text>(4aS,6R)-4a-hydroxy-L-erythro-5,6,7,8-tetrahydrobiopterin = (6R)-L-erythro-6,7-dihydrobiopterin + H2O</text>
        <dbReference type="Rhea" id="RHEA:11920"/>
        <dbReference type="ChEBI" id="CHEBI:15377"/>
        <dbReference type="ChEBI" id="CHEBI:15642"/>
        <dbReference type="ChEBI" id="CHEBI:43120"/>
        <dbReference type="EC" id="4.2.1.96"/>
    </reaction>
</comment>
<evidence type="ECO:0000256" key="5">
    <source>
        <dbReference type="ARBA" id="ARBA00030497"/>
    </source>
</evidence>
<dbReference type="STRING" id="50429.A0A2B4SAN6"/>
<reference evidence="7" key="1">
    <citation type="journal article" date="2017" name="bioRxiv">
        <title>Comparative analysis of the genomes of Stylophora pistillata and Acropora digitifera provides evidence for extensive differences between species of corals.</title>
        <authorList>
            <person name="Voolstra C.R."/>
            <person name="Li Y."/>
            <person name="Liew Y.J."/>
            <person name="Baumgarten S."/>
            <person name="Zoccola D."/>
            <person name="Flot J.-F."/>
            <person name="Tambutte S."/>
            <person name="Allemand D."/>
            <person name="Aranda M."/>
        </authorList>
    </citation>
    <scope>NUCLEOTIDE SEQUENCE [LARGE SCALE GENOMIC DNA]</scope>
</reference>
<keyword evidence="7" id="KW-1185">Reference proteome</keyword>
<evidence type="ECO:0000256" key="3">
    <source>
        <dbReference type="ARBA" id="ARBA00013252"/>
    </source>
</evidence>
<dbReference type="FunFam" id="3.30.1360.20:FF:000001">
    <property type="entry name" value="Pterin-4-alpha-carbinolamine dehydratase 2"/>
    <property type="match status" value="1"/>
</dbReference>
<evidence type="ECO:0000313" key="7">
    <source>
        <dbReference type="Proteomes" id="UP000225706"/>
    </source>
</evidence>
<dbReference type="AlphaFoldDB" id="A0A2B4SAN6"/>
<dbReference type="GO" id="GO:0008124">
    <property type="term" value="F:4-alpha-hydroxytetrahydrobiopterin dehydratase activity"/>
    <property type="evidence" value="ECO:0007669"/>
    <property type="project" value="UniProtKB-EC"/>
</dbReference>
<dbReference type="InterPro" id="IPR036428">
    <property type="entry name" value="PCD_sf"/>
</dbReference>
<comment type="similarity">
    <text evidence="2">Belongs to the pterin-4-alpha-carbinolamine dehydratase family.</text>
</comment>
<organism evidence="6 7">
    <name type="scientific">Stylophora pistillata</name>
    <name type="common">Smooth cauliflower coral</name>
    <dbReference type="NCBI Taxonomy" id="50429"/>
    <lineage>
        <taxon>Eukaryota</taxon>
        <taxon>Metazoa</taxon>
        <taxon>Cnidaria</taxon>
        <taxon>Anthozoa</taxon>
        <taxon>Hexacorallia</taxon>
        <taxon>Scleractinia</taxon>
        <taxon>Astrocoeniina</taxon>
        <taxon>Pocilloporidae</taxon>
        <taxon>Stylophora</taxon>
    </lineage>
</organism>
<dbReference type="NCBIfam" id="NF002020">
    <property type="entry name" value="PRK00823.1-5"/>
    <property type="match status" value="1"/>
</dbReference>
<accession>A0A2B4SAN6</accession>
<dbReference type="NCBIfam" id="NF002018">
    <property type="entry name" value="PRK00823.1-3"/>
    <property type="match status" value="1"/>
</dbReference>
<dbReference type="OrthoDB" id="277398at2759"/>
<evidence type="ECO:0000256" key="4">
    <source>
        <dbReference type="ARBA" id="ARBA00023239"/>
    </source>
</evidence>
<dbReference type="Pfam" id="PF01329">
    <property type="entry name" value="Pterin_4a"/>
    <property type="match status" value="1"/>
</dbReference>
<gene>
    <name evidence="6" type="primary">PCBD1</name>
    <name evidence="6" type="ORF">AWC38_SpisGene9477</name>
</gene>
<dbReference type="SUPFAM" id="SSF55248">
    <property type="entry name" value="PCD-like"/>
    <property type="match status" value="1"/>
</dbReference>
<dbReference type="CDD" id="cd00914">
    <property type="entry name" value="PCD_DCoH_subfamily_b"/>
    <property type="match status" value="1"/>
</dbReference>
<dbReference type="InterPro" id="IPR001533">
    <property type="entry name" value="Pterin_deHydtase"/>
</dbReference>
<comment type="caution">
    <text evidence="6">The sequence shown here is derived from an EMBL/GenBank/DDBJ whole genome shotgun (WGS) entry which is preliminary data.</text>
</comment>
<evidence type="ECO:0000256" key="1">
    <source>
        <dbReference type="ARBA" id="ARBA00001554"/>
    </source>
</evidence>
<dbReference type="GO" id="GO:0006729">
    <property type="term" value="P:tetrahydrobiopterin biosynthetic process"/>
    <property type="evidence" value="ECO:0007669"/>
    <property type="project" value="InterPro"/>
</dbReference>
<dbReference type="PANTHER" id="PTHR12599:SF0">
    <property type="entry name" value="PTERIN-4-ALPHA-CARBINOLAMINE DEHYDRATASE"/>
    <property type="match status" value="1"/>
</dbReference>
<sequence length="106" mass="12123">MSSPKPTKFTAEERETELKPLKAAGWTEVEGRDAICKEYKFKNFNQAFGFMTRVALMSEKMDHHPEWFNVYSRVQVTLTTHDCVGLSEKDIKLAKFMDRAAGSMAV</sequence>
<evidence type="ECO:0000313" key="6">
    <source>
        <dbReference type="EMBL" id="PFX25880.1"/>
    </source>
</evidence>
<dbReference type="EC" id="4.2.1.96" evidence="3"/>
<evidence type="ECO:0000256" key="2">
    <source>
        <dbReference type="ARBA" id="ARBA00006472"/>
    </source>
</evidence>
<name>A0A2B4SAN6_STYPI</name>
<dbReference type="Proteomes" id="UP000225706">
    <property type="component" value="Unassembled WGS sequence"/>
</dbReference>
<proteinExistence type="inferred from homology"/>
<dbReference type="Gene3D" id="3.30.1360.20">
    <property type="entry name" value="Transcriptional coactivator/pterin dehydratase"/>
    <property type="match status" value="1"/>
</dbReference>
<dbReference type="HAMAP" id="MF_00434">
    <property type="entry name" value="Pterin_4_alpha"/>
    <property type="match status" value="1"/>
</dbReference>
<keyword evidence="4" id="KW-0456">Lyase</keyword>
<protein>
    <recommendedName>
        <fullName evidence="3">4a-hydroxytetrahydrobiopterin dehydratase</fullName>
        <ecNumber evidence="3">4.2.1.96</ecNumber>
    </recommendedName>
    <alternativeName>
        <fullName evidence="5">4-alpha-hydroxy-tetrahydropterin dehydratase</fullName>
    </alternativeName>
</protein>
<dbReference type="EMBL" id="LSMT01000140">
    <property type="protein sequence ID" value="PFX25880.1"/>
    <property type="molecule type" value="Genomic_DNA"/>
</dbReference>